<dbReference type="AlphaFoldDB" id="A0A2A2FCD9"/>
<dbReference type="SUPFAM" id="SSF53098">
    <property type="entry name" value="Ribonuclease H-like"/>
    <property type="match status" value="1"/>
</dbReference>
<comment type="caution">
    <text evidence="5">The sequence shown here is derived from an EMBL/GenBank/DDBJ whole genome shotgun (WGS) entry which is preliminary data.</text>
</comment>
<evidence type="ECO:0000256" key="3">
    <source>
        <dbReference type="ARBA" id="ARBA00022839"/>
    </source>
</evidence>
<name>A0A2A2FCD9_9GAMM</name>
<evidence type="ECO:0000313" key="5">
    <source>
        <dbReference type="EMBL" id="PAU82404.1"/>
    </source>
</evidence>
<reference evidence="5 6" key="1">
    <citation type="submission" date="2017-08" db="EMBL/GenBank/DDBJ databases">
        <title>Halovibrio sewagensis sp. nov., isolated from wastewater of high salinity.</title>
        <authorList>
            <person name="Dong X."/>
            <person name="Zhang G."/>
        </authorList>
    </citation>
    <scope>NUCLEOTIDE SEQUENCE [LARGE SCALE GENOMIC DNA]</scope>
    <source>
        <strain evidence="5 6">YL5-2</strain>
    </source>
</reference>
<dbReference type="RefSeq" id="WP_095616498.1">
    <property type="nucleotide sequence ID" value="NZ_NSKD01000001.1"/>
</dbReference>
<evidence type="ECO:0000259" key="4">
    <source>
        <dbReference type="SMART" id="SM00479"/>
    </source>
</evidence>
<sequence length="229" mass="26425">MWLTRARRERARRRYARHPFPDPTLQRLLASPWPDTNALWDEVDWLAIDLETTGLDPKTGYIISFGWVAVDRGRIRLDTARHLLIDSRNLVGDSATIHHIRDTDRSEGVDLPSALRMLARAMTDRLPVMHHAPLDTGFLRAAYREQFGMDWFQPTADTLVLEKKRLFQREQTMPGNVLRLNRCRERYGLPETNAHNALEDALACGELFMAWARHFGGDGPRVKDCLSRV</sequence>
<dbReference type="SMART" id="SM00479">
    <property type="entry name" value="EXOIII"/>
    <property type="match status" value="1"/>
</dbReference>
<gene>
    <name evidence="5" type="ORF">CK501_04500</name>
</gene>
<dbReference type="Proteomes" id="UP000218896">
    <property type="component" value="Unassembled WGS sequence"/>
</dbReference>
<dbReference type="InterPro" id="IPR012337">
    <property type="entry name" value="RNaseH-like_sf"/>
</dbReference>
<dbReference type="Pfam" id="PF00929">
    <property type="entry name" value="RNase_T"/>
    <property type="match status" value="1"/>
</dbReference>
<dbReference type="PANTHER" id="PTHR30231:SF4">
    <property type="entry name" value="PROTEIN NEN2"/>
    <property type="match status" value="1"/>
</dbReference>
<protein>
    <submittedName>
        <fullName evidence="5">DNA polymerase III subunit epsilon</fullName>
    </submittedName>
</protein>
<dbReference type="GO" id="GO:0006259">
    <property type="term" value="P:DNA metabolic process"/>
    <property type="evidence" value="ECO:0007669"/>
    <property type="project" value="UniProtKB-ARBA"/>
</dbReference>
<feature type="domain" description="Exonuclease" evidence="4">
    <location>
        <begin position="44"/>
        <end position="217"/>
    </location>
</feature>
<evidence type="ECO:0000256" key="2">
    <source>
        <dbReference type="ARBA" id="ARBA00022801"/>
    </source>
</evidence>
<dbReference type="InterPro" id="IPR036397">
    <property type="entry name" value="RNaseH_sf"/>
</dbReference>
<dbReference type="GO" id="GO:0008408">
    <property type="term" value="F:3'-5' exonuclease activity"/>
    <property type="evidence" value="ECO:0007669"/>
    <property type="project" value="TreeGrafter"/>
</dbReference>
<keyword evidence="2" id="KW-0378">Hydrolase</keyword>
<keyword evidence="3" id="KW-0269">Exonuclease</keyword>
<dbReference type="GO" id="GO:0005829">
    <property type="term" value="C:cytosol"/>
    <property type="evidence" value="ECO:0007669"/>
    <property type="project" value="TreeGrafter"/>
</dbReference>
<organism evidence="5 6">
    <name type="scientific">Halovibrio salipaludis</name>
    <dbReference type="NCBI Taxonomy" id="2032626"/>
    <lineage>
        <taxon>Bacteria</taxon>
        <taxon>Pseudomonadati</taxon>
        <taxon>Pseudomonadota</taxon>
        <taxon>Gammaproteobacteria</taxon>
        <taxon>Oceanospirillales</taxon>
        <taxon>Halomonadaceae</taxon>
        <taxon>Halovibrio</taxon>
    </lineage>
</organism>
<keyword evidence="6" id="KW-1185">Reference proteome</keyword>
<keyword evidence="1" id="KW-0540">Nuclease</keyword>
<proteinExistence type="predicted"/>
<dbReference type="GO" id="GO:0003676">
    <property type="term" value="F:nucleic acid binding"/>
    <property type="evidence" value="ECO:0007669"/>
    <property type="project" value="InterPro"/>
</dbReference>
<dbReference type="Gene3D" id="3.30.420.10">
    <property type="entry name" value="Ribonuclease H-like superfamily/Ribonuclease H"/>
    <property type="match status" value="1"/>
</dbReference>
<evidence type="ECO:0000256" key="1">
    <source>
        <dbReference type="ARBA" id="ARBA00022722"/>
    </source>
</evidence>
<accession>A0A2A2FCD9</accession>
<evidence type="ECO:0000313" key="6">
    <source>
        <dbReference type="Proteomes" id="UP000218896"/>
    </source>
</evidence>
<dbReference type="InterPro" id="IPR013520">
    <property type="entry name" value="Ribonucl_H"/>
</dbReference>
<dbReference type="CDD" id="cd06127">
    <property type="entry name" value="DEDDh"/>
    <property type="match status" value="1"/>
</dbReference>
<dbReference type="OrthoDB" id="6193218at2"/>
<dbReference type="PANTHER" id="PTHR30231">
    <property type="entry name" value="DNA POLYMERASE III SUBUNIT EPSILON"/>
    <property type="match status" value="1"/>
</dbReference>
<dbReference type="EMBL" id="NSKD01000001">
    <property type="protein sequence ID" value="PAU82404.1"/>
    <property type="molecule type" value="Genomic_DNA"/>
</dbReference>